<keyword evidence="1" id="KW-0732">Signal</keyword>
<dbReference type="RefSeq" id="WP_160693925.1">
    <property type="nucleotide sequence ID" value="NZ_CP047897.1"/>
</dbReference>
<dbReference type="KEGG" id="nib:GU926_16790"/>
<name>A0A6P1P3J3_9BACT</name>
<evidence type="ECO:0000313" key="2">
    <source>
        <dbReference type="EMBL" id="QHL88997.1"/>
    </source>
</evidence>
<keyword evidence="3" id="KW-1185">Reference proteome</keyword>
<feature type="chain" id="PRO_5026749020" description="Outer membrane beta-barrel protein" evidence="1">
    <location>
        <begin position="21"/>
        <end position="211"/>
    </location>
</feature>
<gene>
    <name evidence="2" type="ORF">GU926_16790</name>
</gene>
<dbReference type="AlphaFoldDB" id="A0A6P1P3J3"/>
<organism evidence="2 3">
    <name type="scientific">Nibribacter ruber</name>
    <dbReference type="NCBI Taxonomy" id="2698458"/>
    <lineage>
        <taxon>Bacteria</taxon>
        <taxon>Pseudomonadati</taxon>
        <taxon>Bacteroidota</taxon>
        <taxon>Cytophagia</taxon>
        <taxon>Cytophagales</taxon>
        <taxon>Hymenobacteraceae</taxon>
        <taxon>Nibribacter</taxon>
    </lineage>
</organism>
<dbReference type="EMBL" id="CP047897">
    <property type="protein sequence ID" value="QHL88997.1"/>
    <property type="molecule type" value="Genomic_DNA"/>
</dbReference>
<reference evidence="2 3" key="1">
    <citation type="submission" date="2020-01" db="EMBL/GenBank/DDBJ databases">
        <authorList>
            <person name="Kim M."/>
        </authorList>
    </citation>
    <scope>NUCLEOTIDE SEQUENCE [LARGE SCALE GENOMIC DNA]</scope>
    <source>
        <strain evidence="2 3">BT10</strain>
    </source>
</reference>
<accession>A0A6P1P3J3</accession>
<dbReference type="Proteomes" id="UP000464214">
    <property type="component" value="Chromosome"/>
</dbReference>
<sequence>MVKTVFAFLLFFMCLLGAWAQDTGQLPQSPQVVFEGEVNHGFYLAPSLQLSRFQGTSGFLAGGRGAWLLNHKVALGVAGYALTTQNNIGEIPETNNAFLQVGYGGALLEYIPKPNQLLHVTFPLIMGIGGAAYTDNFSDNQNTGNYSYEIYHTDTFLVIEPGLQAELNLARFMRLGLAFSYRFTYGVQLPKSTDQDLSAPALTLTAKFGRF</sequence>
<evidence type="ECO:0008006" key="4">
    <source>
        <dbReference type="Google" id="ProtNLM"/>
    </source>
</evidence>
<protein>
    <recommendedName>
        <fullName evidence="4">Outer membrane beta-barrel protein</fullName>
    </recommendedName>
</protein>
<evidence type="ECO:0000313" key="3">
    <source>
        <dbReference type="Proteomes" id="UP000464214"/>
    </source>
</evidence>
<proteinExistence type="predicted"/>
<evidence type="ECO:0000256" key="1">
    <source>
        <dbReference type="SAM" id="SignalP"/>
    </source>
</evidence>
<feature type="signal peptide" evidence="1">
    <location>
        <begin position="1"/>
        <end position="20"/>
    </location>
</feature>